<keyword evidence="1" id="KW-0732">Signal</keyword>
<evidence type="ECO:0000313" key="2">
    <source>
        <dbReference type="EMBL" id="ASD64156.1"/>
    </source>
</evidence>
<feature type="signal peptide" evidence="1">
    <location>
        <begin position="1"/>
        <end position="18"/>
    </location>
</feature>
<organism evidence="2 3">
    <name type="scientific">Bdellovibrio bacteriovorus</name>
    <dbReference type="NCBI Taxonomy" id="959"/>
    <lineage>
        <taxon>Bacteria</taxon>
        <taxon>Pseudomonadati</taxon>
        <taxon>Bdellovibrionota</taxon>
        <taxon>Bdellovibrionia</taxon>
        <taxon>Bdellovibrionales</taxon>
        <taxon>Pseudobdellovibrionaceae</taxon>
        <taxon>Bdellovibrio</taxon>
    </lineage>
</organism>
<protein>
    <recommendedName>
        <fullName evidence="4">Secreted protein</fullName>
    </recommendedName>
</protein>
<feature type="chain" id="PRO_5011966810" description="Secreted protein" evidence="1">
    <location>
        <begin position="19"/>
        <end position="102"/>
    </location>
</feature>
<accession>A0A1Z3N9M8</accession>
<dbReference type="AlphaFoldDB" id="A0A1Z3N9M8"/>
<name>A0A1Z3N9M8_BDEBC</name>
<gene>
    <name evidence="2" type="ORF">B9G79_11560</name>
</gene>
<dbReference type="OrthoDB" id="9342678at2"/>
<evidence type="ECO:0008006" key="4">
    <source>
        <dbReference type="Google" id="ProtNLM"/>
    </source>
</evidence>
<evidence type="ECO:0000256" key="1">
    <source>
        <dbReference type="SAM" id="SignalP"/>
    </source>
</evidence>
<dbReference type="RefSeq" id="WP_088565637.1">
    <property type="nucleotide sequence ID" value="NZ_CP020946.1"/>
</dbReference>
<dbReference type="Proteomes" id="UP000197003">
    <property type="component" value="Chromosome"/>
</dbReference>
<proteinExistence type="predicted"/>
<dbReference type="EMBL" id="CP020946">
    <property type="protein sequence ID" value="ASD64156.1"/>
    <property type="molecule type" value="Genomic_DNA"/>
</dbReference>
<evidence type="ECO:0000313" key="3">
    <source>
        <dbReference type="Proteomes" id="UP000197003"/>
    </source>
</evidence>
<reference evidence="2 3" key="1">
    <citation type="submission" date="2017-04" db="EMBL/GenBank/DDBJ databases">
        <title>Whole genome sequence of Bdellovibrio bacteriovorus strain SSB218315.</title>
        <authorList>
            <person name="Oyedara O."/>
            <person name="Rodriguez-Perez M.A."/>
        </authorList>
    </citation>
    <scope>NUCLEOTIDE SEQUENCE [LARGE SCALE GENOMIC DNA]</scope>
    <source>
        <strain evidence="2 3">SSB218315</strain>
    </source>
</reference>
<sequence length="102" mass="11052">MKALIFALTLGLSAAAQADNCVSADGLIIPNGKTVRMYYSSQPTKEIGPNYTCNSTSRTRTCIDGALSTSTITCSEYDSGGCVDWWMDRLQDTDFSFAQCND</sequence>